<organism evidence="3 4">
    <name type="scientific">Streptomyces phaeochromogenes</name>
    <dbReference type="NCBI Taxonomy" id="1923"/>
    <lineage>
        <taxon>Bacteria</taxon>
        <taxon>Bacillati</taxon>
        <taxon>Actinomycetota</taxon>
        <taxon>Actinomycetes</taxon>
        <taxon>Kitasatosporales</taxon>
        <taxon>Streptomycetaceae</taxon>
        <taxon>Streptomyces</taxon>
        <taxon>Streptomyces phaeochromogenes group</taxon>
    </lineage>
</organism>
<sequence>MNDPNTVANPNTVTDPNTEAPGAPSATARPLTLRRVHLGAGGPLSDVRIESGLVRAVFPAGEAPRADGQSLDLDGRTLLPGLWDSHVHMVQWAGLRRRLDVSGAGSAREAADATGRQAATLPPGEPMIGHGFRDGLWPDAPHKELLDALVPDRPALLISMDLHSAWLNSAGLAMVGRGDHPTGLLREDECIQAMAQLPTASVELTDQWVQEACVAAAARGITGIVDFEYADNIADWTRRMTGAAVPLRVAASIWSPQLEAAIGRGLRTGQTLDTPGGLLEVGPFKLLTDGSLNTRTALCHEAYPGTVPGEPGSHGLEQVPPQELVSLLRHVSSHGIEPAIHAIGDRANEMTLDAFEAVRCHGRIEHGQLLAPKDIPRFAELGVTVSIQPTHAVEDRDVADRHWAGRTHRAYAFADLLAAGAVLALGSDAPVAPLDPWLTMASAVTRTGDERPPWHPEQRIPVADALAGSSRGQRLIRVGDWADLVVTDADPLTADAGTLREMPVHATLLAGAWTHGPWL</sequence>
<dbReference type="PANTHER" id="PTHR22642">
    <property type="entry name" value="IMIDAZOLONEPROPIONASE"/>
    <property type="match status" value="1"/>
</dbReference>
<feature type="compositionally biased region" description="Polar residues" evidence="1">
    <location>
        <begin position="1"/>
        <end position="17"/>
    </location>
</feature>
<dbReference type="Gene3D" id="3.10.310.70">
    <property type="match status" value="1"/>
</dbReference>
<dbReference type="PANTHER" id="PTHR22642:SF2">
    <property type="entry name" value="PROTEIN LONG AFTER FAR-RED 3"/>
    <property type="match status" value="1"/>
</dbReference>
<evidence type="ECO:0000313" key="4">
    <source>
        <dbReference type="Proteomes" id="UP001340816"/>
    </source>
</evidence>
<dbReference type="Proteomes" id="UP001340816">
    <property type="component" value="Chromosome"/>
</dbReference>
<name>A0ABZ1H9X9_STRPH</name>
<reference evidence="3 4" key="1">
    <citation type="submission" date="2022-10" db="EMBL/GenBank/DDBJ databases">
        <title>The complete genomes of actinobacterial strains from the NBC collection.</title>
        <authorList>
            <person name="Joergensen T.S."/>
            <person name="Alvarez Arevalo M."/>
            <person name="Sterndorff E.B."/>
            <person name="Faurdal D."/>
            <person name="Vuksanovic O."/>
            <person name="Mourched A.-S."/>
            <person name="Charusanti P."/>
            <person name="Shaw S."/>
            <person name="Blin K."/>
            <person name="Weber T."/>
        </authorList>
    </citation>
    <scope>NUCLEOTIDE SEQUENCE [LARGE SCALE GENOMIC DNA]</scope>
    <source>
        <strain evidence="3 4">NBC 01752</strain>
    </source>
</reference>
<proteinExistence type="predicted"/>
<feature type="region of interest" description="Disordered" evidence="1">
    <location>
        <begin position="1"/>
        <end position="29"/>
    </location>
</feature>
<dbReference type="InterPro" id="IPR033932">
    <property type="entry name" value="YtcJ-like"/>
</dbReference>
<dbReference type="SUPFAM" id="SSF51556">
    <property type="entry name" value="Metallo-dependent hydrolases"/>
    <property type="match status" value="1"/>
</dbReference>
<evidence type="ECO:0000259" key="2">
    <source>
        <dbReference type="Pfam" id="PF07969"/>
    </source>
</evidence>
<evidence type="ECO:0000313" key="3">
    <source>
        <dbReference type="EMBL" id="WSD14151.1"/>
    </source>
</evidence>
<dbReference type="RefSeq" id="WP_326758853.1">
    <property type="nucleotide sequence ID" value="NZ_CP109135.1"/>
</dbReference>
<dbReference type="Pfam" id="PF07969">
    <property type="entry name" value="Amidohydro_3"/>
    <property type="match status" value="1"/>
</dbReference>
<dbReference type="InterPro" id="IPR011059">
    <property type="entry name" value="Metal-dep_hydrolase_composite"/>
</dbReference>
<dbReference type="Gene3D" id="3.20.20.140">
    <property type="entry name" value="Metal-dependent hydrolases"/>
    <property type="match status" value="1"/>
</dbReference>
<dbReference type="CDD" id="cd01300">
    <property type="entry name" value="YtcJ_like"/>
    <property type="match status" value="1"/>
</dbReference>
<dbReference type="SUPFAM" id="SSF51338">
    <property type="entry name" value="Composite domain of metallo-dependent hydrolases"/>
    <property type="match status" value="1"/>
</dbReference>
<dbReference type="InterPro" id="IPR013108">
    <property type="entry name" value="Amidohydro_3"/>
</dbReference>
<gene>
    <name evidence="3" type="ORF">OHB35_13345</name>
</gene>
<feature type="domain" description="Amidohydrolase 3" evidence="2">
    <location>
        <begin position="71"/>
        <end position="512"/>
    </location>
</feature>
<dbReference type="EMBL" id="CP109135">
    <property type="protein sequence ID" value="WSD14151.1"/>
    <property type="molecule type" value="Genomic_DNA"/>
</dbReference>
<evidence type="ECO:0000256" key="1">
    <source>
        <dbReference type="SAM" id="MobiDB-lite"/>
    </source>
</evidence>
<keyword evidence="4" id="KW-1185">Reference proteome</keyword>
<dbReference type="Gene3D" id="2.30.40.10">
    <property type="entry name" value="Urease, subunit C, domain 1"/>
    <property type="match status" value="1"/>
</dbReference>
<dbReference type="InterPro" id="IPR032466">
    <property type="entry name" value="Metal_Hydrolase"/>
</dbReference>
<accession>A0ABZ1H9X9</accession>
<protein>
    <submittedName>
        <fullName evidence="3">Amidohydrolase</fullName>
    </submittedName>
</protein>